<gene>
    <name evidence="1" type="ORF">HNQ65_003541</name>
</gene>
<sequence>MSRRQHGWTFIEVMVSTAILVLLLVLMAEALNTTQHSWMTSRTAAGTQQNLDAANGIIGRQLQQATLQTRSGYDMNLNQIVPASDLHFVCGPAAELLPGLPGTCGDAVFFQRPAADTGSGLRQALQCCGFFVQYSGDEAWRPVFSNQIPVQRRFRLLQFHQTASEMTLFQSSGVNGTPPKLAQLTSRTDLYEWFSQPIGGGSSSYPSHVSVVAENVVAMFLQTTPAAQRCYDTRRQQWEPGSVTAAQTRHRLPEMVEVTLVLTDEASWARLNVEHADVLAGEVRSFIQGLSWLPDAMPQSLDALKQMMTAQGMSVRIAVFSVPMGD</sequence>
<evidence type="ECO:0000313" key="2">
    <source>
        <dbReference type="Proteomes" id="UP000590740"/>
    </source>
</evidence>
<dbReference type="EMBL" id="JACHIG010000007">
    <property type="protein sequence ID" value="MBB5033951.1"/>
    <property type="molecule type" value="Genomic_DNA"/>
</dbReference>
<keyword evidence="2" id="KW-1185">Reference proteome</keyword>
<evidence type="ECO:0000313" key="1">
    <source>
        <dbReference type="EMBL" id="MBB5033951.1"/>
    </source>
</evidence>
<accession>A0A7W8DLL2</accession>
<dbReference type="RefSeq" id="WP_184341254.1">
    <property type="nucleotide sequence ID" value="NZ_JACHIG010000007.1"/>
</dbReference>
<dbReference type="AlphaFoldDB" id="A0A7W8DLL2"/>
<dbReference type="Proteomes" id="UP000590740">
    <property type="component" value="Unassembled WGS sequence"/>
</dbReference>
<reference evidence="1 2" key="1">
    <citation type="submission" date="2020-08" db="EMBL/GenBank/DDBJ databases">
        <title>Genomic Encyclopedia of Type Strains, Phase IV (KMG-IV): sequencing the most valuable type-strain genomes for metagenomic binning, comparative biology and taxonomic classification.</title>
        <authorList>
            <person name="Goeker M."/>
        </authorList>
    </citation>
    <scope>NUCLEOTIDE SEQUENCE [LARGE SCALE GENOMIC DNA]</scope>
    <source>
        <strain evidence="1 2">DSM 12252</strain>
    </source>
</reference>
<name>A0A7W8DLL2_9BACT</name>
<comment type="caution">
    <text evidence="1">The sequence shown here is derived from an EMBL/GenBank/DDBJ whole genome shotgun (WGS) entry which is preliminary data.</text>
</comment>
<proteinExistence type="predicted"/>
<protein>
    <submittedName>
        <fullName evidence="1">Uncharacterized protein (TIGR02599 family)</fullName>
    </submittedName>
</protein>
<organism evidence="1 2">
    <name type="scientific">Prosthecobacter vanneervenii</name>
    <dbReference type="NCBI Taxonomy" id="48466"/>
    <lineage>
        <taxon>Bacteria</taxon>
        <taxon>Pseudomonadati</taxon>
        <taxon>Verrucomicrobiota</taxon>
        <taxon>Verrucomicrobiia</taxon>
        <taxon>Verrucomicrobiales</taxon>
        <taxon>Verrucomicrobiaceae</taxon>
        <taxon>Prosthecobacter</taxon>
    </lineage>
</organism>